<dbReference type="GO" id="GO:0005524">
    <property type="term" value="F:ATP binding"/>
    <property type="evidence" value="ECO:0007669"/>
    <property type="project" value="UniProtKB-KW"/>
</dbReference>
<evidence type="ECO:0000256" key="3">
    <source>
        <dbReference type="ARBA" id="ARBA00022840"/>
    </source>
</evidence>
<gene>
    <name evidence="5" type="ORF">V9T40_000264</name>
</gene>
<reference evidence="5 6" key="1">
    <citation type="submission" date="2024-03" db="EMBL/GenBank/DDBJ databases">
        <title>Adaptation during the transition from Ophiocordyceps entomopathogen to insect associate is accompanied by gene loss and intensified selection.</title>
        <authorList>
            <person name="Ward C.M."/>
            <person name="Onetto C.A."/>
            <person name="Borneman A.R."/>
        </authorList>
    </citation>
    <scope>NUCLEOTIDE SEQUENCE [LARGE SCALE GENOMIC DNA]</scope>
    <source>
        <strain evidence="5">AWRI1</strain>
        <tissue evidence="5">Single Adult Female</tissue>
    </source>
</reference>
<evidence type="ECO:0000313" key="5">
    <source>
        <dbReference type="EMBL" id="KAK7579635.1"/>
    </source>
</evidence>
<sequence>MSHTRILITGPPGCGKTTLIKNIVQKLRNKGISCDGFFTEELRVNGVRRGFDIVTLNHDSRYPLAYISNTRGENRGPSVGRYAVNIDSINSALQKVFSDEDSSPKVLIIDEIGKMELLSERFEYIVKRHFHDKSNVIVASIPVERKNLPFVEQLCQLPNVELISVNVGNRNLLVDELTDRITQLYSKIQDKE</sequence>
<keyword evidence="3" id="KW-0067">ATP-binding</keyword>
<dbReference type="Pfam" id="PF03266">
    <property type="entry name" value="NTPase_1"/>
    <property type="match status" value="1"/>
</dbReference>
<dbReference type="PANTHER" id="PTHR43146">
    <property type="entry name" value="CANCER-RELATED NUCLEOSIDE-TRIPHOSPHATASE"/>
    <property type="match status" value="1"/>
</dbReference>
<dbReference type="SUPFAM" id="SSF52540">
    <property type="entry name" value="P-loop containing nucleoside triphosphate hydrolases"/>
    <property type="match status" value="1"/>
</dbReference>
<dbReference type="InterPro" id="IPR027417">
    <property type="entry name" value="P-loop_NTPase"/>
</dbReference>
<keyword evidence="2" id="KW-0378">Hydrolase</keyword>
<evidence type="ECO:0000256" key="1">
    <source>
        <dbReference type="ARBA" id="ARBA00022741"/>
    </source>
</evidence>
<comment type="caution">
    <text evidence="5">The sequence shown here is derived from an EMBL/GenBank/DDBJ whole genome shotgun (WGS) entry which is preliminary data.</text>
</comment>
<dbReference type="GO" id="GO:0017111">
    <property type="term" value="F:ribonucleoside triphosphate phosphatase activity"/>
    <property type="evidence" value="ECO:0007669"/>
    <property type="project" value="InterPro"/>
</dbReference>
<feature type="domain" description="AAA+ ATPase" evidence="4">
    <location>
        <begin position="2"/>
        <end position="189"/>
    </location>
</feature>
<keyword evidence="6" id="KW-1185">Reference proteome</keyword>
<protein>
    <recommendedName>
        <fullName evidence="4">AAA+ ATPase domain-containing protein</fullName>
    </recommendedName>
</protein>
<dbReference type="InterPro" id="IPR003593">
    <property type="entry name" value="AAA+_ATPase"/>
</dbReference>
<dbReference type="Proteomes" id="UP001367676">
    <property type="component" value="Unassembled WGS sequence"/>
</dbReference>
<evidence type="ECO:0000259" key="4">
    <source>
        <dbReference type="SMART" id="SM00382"/>
    </source>
</evidence>
<dbReference type="PANTHER" id="PTHR43146:SF1">
    <property type="entry name" value="CANCER-RELATED NUCLEOSIDE-TRIPHOSPHATASE"/>
    <property type="match status" value="1"/>
</dbReference>
<keyword evidence="1" id="KW-0547">Nucleotide-binding</keyword>
<dbReference type="AlphaFoldDB" id="A0AAN9TBC3"/>
<dbReference type="Gene3D" id="3.40.50.300">
    <property type="entry name" value="P-loop containing nucleotide triphosphate hydrolases"/>
    <property type="match status" value="1"/>
</dbReference>
<evidence type="ECO:0000313" key="6">
    <source>
        <dbReference type="Proteomes" id="UP001367676"/>
    </source>
</evidence>
<accession>A0AAN9TBC3</accession>
<dbReference type="InterPro" id="IPR004948">
    <property type="entry name" value="Nuc-triphosphatase_THEP1"/>
</dbReference>
<proteinExistence type="inferred from homology"/>
<organism evidence="5 6">
    <name type="scientific">Parthenolecanium corni</name>
    <dbReference type="NCBI Taxonomy" id="536013"/>
    <lineage>
        <taxon>Eukaryota</taxon>
        <taxon>Metazoa</taxon>
        <taxon>Ecdysozoa</taxon>
        <taxon>Arthropoda</taxon>
        <taxon>Hexapoda</taxon>
        <taxon>Insecta</taxon>
        <taxon>Pterygota</taxon>
        <taxon>Neoptera</taxon>
        <taxon>Paraneoptera</taxon>
        <taxon>Hemiptera</taxon>
        <taxon>Sternorrhyncha</taxon>
        <taxon>Coccoidea</taxon>
        <taxon>Coccidae</taxon>
        <taxon>Parthenolecanium</taxon>
    </lineage>
</organism>
<evidence type="ECO:0000256" key="2">
    <source>
        <dbReference type="ARBA" id="ARBA00022801"/>
    </source>
</evidence>
<dbReference type="SMART" id="SM00382">
    <property type="entry name" value="AAA"/>
    <property type="match status" value="1"/>
</dbReference>
<name>A0AAN9TBC3_9HEMI</name>
<dbReference type="EMBL" id="JBBCAQ010000034">
    <property type="protein sequence ID" value="KAK7579635.1"/>
    <property type="molecule type" value="Genomic_DNA"/>
</dbReference>
<dbReference type="HAMAP" id="MF_00796">
    <property type="entry name" value="NTPase_1"/>
    <property type="match status" value="1"/>
</dbReference>